<evidence type="ECO:0000259" key="1">
    <source>
        <dbReference type="Pfam" id="PF05050"/>
    </source>
</evidence>
<dbReference type="Proteomes" id="UP000245708">
    <property type="component" value="Unassembled WGS sequence"/>
</dbReference>
<comment type="caution">
    <text evidence="2">The sequence shown here is derived from an EMBL/GenBank/DDBJ whole genome shotgun (WGS) entry which is preliminary data.</text>
</comment>
<accession>A0A316GNW2</accession>
<dbReference type="InterPro" id="IPR006342">
    <property type="entry name" value="FkbM_mtfrase"/>
</dbReference>
<evidence type="ECO:0000313" key="3">
    <source>
        <dbReference type="Proteomes" id="UP000245708"/>
    </source>
</evidence>
<dbReference type="GO" id="GO:0032259">
    <property type="term" value="P:methylation"/>
    <property type="evidence" value="ECO:0007669"/>
    <property type="project" value="UniProtKB-KW"/>
</dbReference>
<keyword evidence="3" id="KW-1185">Reference proteome</keyword>
<dbReference type="AlphaFoldDB" id="A0A316GNW2"/>
<gene>
    <name evidence="2" type="ORF">C7455_101496</name>
</gene>
<dbReference type="PANTHER" id="PTHR36973">
    <property type="entry name" value="SLL1456 PROTEIN-RELATED"/>
    <property type="match status" value="1"/>
</dbReference>
<dbReference type="Pfam" id="PF05050">
    <property type="entry name" value="Methyltransf_21"/>
    <property type="match status" value="1"/>
</dbReference>
<organism evidence="2 3">
    <name type="scientific">Roseicyclus mahoneyensis</name>
    <dbReference type="NCBI Taxonomy" id="164332"/>
    <lineage>
        <taxon>Bacteria</taxon>
        <taxon>Pseudomonadati</taxon>
        <taxon>Pseudomonadota</taxon>
        <taxon>Alphaproteobacteria</taxon>
        <taxon>Rhodobacterales</taxon>
        <taxon>Roseobacteraceae</taxon>
        <taxon>Roseicyclus</taxon>
    </lineage>
</organism>
<protein>
    <submittedName>
        <fullName evidence="2">FkbM family methyltransferase</fullName>
    </submittedName>
</protein>
<reference evidence="2 3" key="1">
    <citation type="submission" date="2018-05" db="EMBL/GenBank/DDBJ databases">
        <title>Genomic Encyclopedia of Type Strains, Phase IV (KMG-IV): sequencing the most valuable type-strain genomes for metagenomic binning, comparative biology and taxonomic classification.</title>
        <authorList>
            <person name="Goeker M."/>
        </authorList>
    </citation>
    <scope>NUCLEOTIDE SEQUENCE [LARGE SCALE GENOMIC DNA]</scope>
    <source>
        <strain evidence="2 3">DSM 16097</strain>
    </source>
</reference>
<keyword evidence="2" id="KW-0808">Transferase</keyword>
<dbReference type="RefSeq" id="WP_109665010.1">
    <property type="nucleotide sequence ID" value="NZ_QGGW01000001.1"/>
</dbReference>
<evidence type="ECO:0000313" key="2">
    <source>
        <dbReference type="EMBL" id="PWK62469.1"/>
    </source>
</evidence>
<name>A0A316GNW2_9RHOB</name>
<dbReference type="InterPro" id="IPR053188">
    <property type="entry name" value="FkbM_Methyltransferase"/>
</dbReference>
<dbReference type="Gene3D" id="3.40.50.150">
    <property type="entry name" value="Vaccinia Virus protein VP39"/>
    <property type="match status" value="1"/>
</dbReference>
<keyword evidence="2" id="KW-0489">Methyltransferase</keyword>
<dbReference type="PANTHER" id="PTHR36973:SF4">
    <property type="entry name" value="NODULATION PROTEIN"/>
    <property type="match status" value="1"/>
</dbReference>
<dbReference type="InterPro" id="IPR029063">
    <property type="entry name" value="SAM-dependent_MTases_sf"/>
</dbReference>
<feature type="domain" description="Methyltransferase FkbM" evidence="1">
    <location>
        <begin position="27"/>
        <end position="191"/>
    </location>
</feature>
<dbReference type="GO" id="GO:0008171">
    <property type="term" value="F:O-methyltransferase activity"/>
    <property type="evidence" value="ECO:0007669"/>
    <property type="project" value="TreeGrafter"/>
</dbReference>
<dbReference type="OrthoDB" id="292760at2"/>
<dbReference type="EMBL" id="QGGW01000001">
    <property type="protein sequence ID" value="PWK62469.1"/>
    <property type="molecule type" value="Genomic_DNA"/>
</dbReference>
<proteinExistence type="predicted"/>
<sequence>MGKDFDRDRLDALVALLAPVRRTRVVEVGANPINDNPYAGLLAAGHCEVWGFEPEPRAFARLAQSATETYLPYAIGTGGPATLHVTKAASLTSLLRPDAQTAAFFQRFASPGTVIEEITVETHRLDELDDVPPFDLMKIDVQGGELQVFEGAAAKLATALAVITEVGFVPLYEDQPLIDDQMRVLRGHGFDLHKFSFLKGFSLRGGLATRLEKTAHDNQLLDGDAVFLRCLRHPDLIDTEALKHMAILCDAVIESFDVAARCLDLLIARDAIDAGAAAAYVARLPRQGKPMKLAAQA</sequence>
<dbReference type="NCBIfam" id="TIGR01444">
    <property type="entry name" value="fkbM_fam"/>
    <property type="match status" value="1"/>
</dbReference>
<dbReference type="SUPFAM" id="SSF53335">
    <property type="entry name" value="S-adenosyl-L-methionine-dependent methyltransferases"/>
    <property type="match status" value="1"/>
</dbReference>